<evidence type="ECO:0000313" key="3">
    <source>
        <dbReference type="Proteomes" id="UP000267841"/>
    </source>
</evidence>
<keyword evidence="1" id="KW-0472">Membrane</keyword>
<feature type="transmembrane region" description="Helical" evidence="1">
    <location>
        <begin position="12"/>
        <end position="33"/>
    </location>
</feature>
<organism evidence="2 3">
    <name type="scientific">Hydrogenivirga caldilitoris</name>
    <dbReference type="NCBI Taxonomy" id="246264"/>
    <lineage>
        <taxon>Bacteria</taxon>
        <taxon>Pseudomonadati</taxon>
        <taxon>Aquificota</taxon>
        <taxon>Aquificia</taxon>
        <taxon>Aquificales</taxon>
        <taxon>Aquificaceae</taxon>
        <taxon>Hydrogenivirga</taxon>
    </lineage>
</organism>
<comment type="caution">
    <text evidence="2">The sequence shown here is derived from an EMBL/GenBank/DDBJ whole genome shotgun (WGS) entry which is preliminary data.</text>
</comment>
<sequence>MALKHRLKFEDLIVGTFVVLALFYPLLITFFIYSQKEGQTEEIYVLRTAYIFLAGFEGCPPEAAARIGGYMDTQLLKEMGGIDGLIELCNRNRLSFLEGTLIEERIEYKDSSVTLKAKMKGKGKELRFEITGSKDINGFKITRLNYAEGS</sequence>
<dbReference type="OrthoDB" id="9862991at2"/>
<dbReference type="RefSeq" id="WP_121010635.1">
    <property type="nucleotide sequence ID" value="NZ_RCCJ01000001.1"/>
</dbReference>
<dbReference type="AlphaFoldDB" id="A0A497XUT1"/>
<dbReference type="EMBL" id="RCCJ01000001">
    <property type="protein sequence ID" value="RLJ70643.1"/>
    <property type="molecule type" value="Genomic_DNA"/>
</dbReference>
<evidence type="ECO:0000256" key="1">
    <source>
        <dbReference type="SAM" id="Phobius"/>
    </source>
</evidence>
<accession>A0A497XUT1</accession>
<gene>
    <name evidence="2" type="ORF">BCF55_0921</name>
</gene>
<keyword evidence="3" id="KW-1185">Reference proteome</keyword>
<name>A0A497XUT1_9AQUI</name>
<dbReference type="Proteomes" id="UP000267841">
    <property type="component" value="Unassembled WGS sequence"/>
</dbReference>
<keyword evidence="1" id="KW-1133">Transmembrane helix</keyword>
<reference evidence="2 3" key="1">
    <citation type="submission" date="2018-10" db="EMBL/GenBank/DDBJ databases">
        <title>Genomic Encyclopedia of Archaeal and Bacterial Type Strains, Phase II (KMG-II): from individual species to whole genera.</title>
        <authorList>
            <person name="Goeker M."/>
        </authorList>
    </citation>
    <scope>NUCLEOTIDE SEQUENCE [LARGE SCALE GENOMIC DNA]</scope>
    <source>
        <strain evidence="2 3">DSM 16510</strain>
    </source>
</reference>
<evidence type="ECO:0000313" key="2">
    <source>
        <dbReference type="EMBL" id="RLJ70643.1"/>
    </source>
</evidence>
<keyword evidence="1" id="KW-0812">Transmembrane</keyword>
<proteinExistence type="predicted"/>
<protein>
    <submittedName>
        <fullName evidence="2">Uncharacterized protein</fullName>
    </submittedName>
</protein>